<dbReference type="PANTHER" id="PTHR46743:SF2">
    <property type="entry name" value="TEICHOIC ACIDS EXPORT ATP-BINDING PROTEIN TAGH"/>
    <property type="match status" value="1"/>
</dbReference>
<evidence type="ECO:0000256" key="2">
    <source>
        <dbReference type="ARBA" id="ARBA00022448"/>
    </source>
</evidence>
<dbReference type="PROSITE" id="PS50893">
    <property type="entry name" value="ABC_TRANSPORTER_2"/>
    <property type="match status" value="1"/>
</dbReference>
<evidence type="ECO:0000313" key="7">
    <source>
        <dbReference type="Proteomes" id="UP000000639"/>
    </source>
</evidence>
<dbReference type="InterPro" id="IPR027417">
    <property type="entry name" value="P-loop_NTPase"/>
</dbReference>
<dbReference type="RefSeq" id="WP_011771695.1">
    <property type="nucleotide sequence ID" value="NC_008709.1"/>
</dbReference>
<keyword evidence="7" id="KW-1185">Reference proteome</keyword>
<reference evidence="6 7" key="1">
    <citation type="submission" date="2007-01" db="EMBL/GenBank/DDBJ databases">
        <title>Complete sequence of Psychromonas ingrahamii 37.</title>
        <authorList>
            <consortium name="US DOE Joint Genome Institute"/>
            <person name="Copeland A."/>
            <person name="Lucas S."/>
            <person name="Lapidus A."/>
            <person name="Barry K."/>
            <person name="Detter J.C."/>
            <person name="Glavina del Rio T."/>
            <person name="Hammon N."/>
            <person name="Israni S."/>
            <person name="Dalin E."/>
            <person name="Tice H."/>
            <person name="Pitluck S."/>
            <person name="Thompson L.S."/>
            <person name="Brettin T."/>
            <person name="Bruce D."/>
            <person name="Han C."/>
            <person name="Tapia R."/>
            <person name="Schmutz J."/>
            <person name="Larimer F."/>
            <person name="Land M."/>
            <person name="Hauser L."/>
            <person name="Kyrpides N."/>
            <person name="Ivanova N."/>
            <person name="Staley J."/>
            <person name="Richardson P."/>
        </authorList>
    </citation>
    <scope>NUCLEOTIDE SEQUENCE [LARGE SCALE GENOMIC DNA]</scope>
    <source>
        <strain evidence="6 7">37</strain>
    </source>
</reference>
<dbReference type="Pfam" id="PF14524">
    <property type="entry name" value="Wzt_C"/>
    <property type="match status" value="1"/>
</dbReference>
<keyword evidence="4 6" id="KW-0067">ATP-binding</keyword>
<dbReference type="eggNOG" id="COG1134">
    <property type="taxonomic scope" value="Bacteria"/>
</dbReference>
<dbReference type="KEGG" id="pin:Ping_3460"/>
<dbReference type="InterPro" id="IPR003439">
    <property type="entry name" value="ABC_transporter-like_ATP-bd"/>
</dbReference>
<evidence type="ECO:0000313" key="6">
    <source>
        <dbReference type="EMBL" id="ABM05143.1"/>
    </source>
</evidence>
<keyword evidence="3" id="KW-0547">Nucleotide-binding</keyword>
<dbReference type="STRING" id="357804.Ping_3460"/>
<evidence type="ECO:0000259" key="5">
    <source>
        <dbReference type="PROSITE" id="PS50893"/>
    </source>
</evidence>
<dbReference type="SUPFAM" id="SSF52540">
    <property type="entry name" value="P-loop containing nucleoside triphosphate hydrolases"/>
    <property type="match status" value="1"/>
</dbReference>
<dbReference type="PANTHER" id="PTHR46743">
    <property type="entry name" value="TEICHOIC ACIDS EXPORT ATP-BINDING PROTEIN TAGH"/>
    <property type="match status" value="1"/>
</dbReference>
<dbReference type="InterPro" id="IPR015860">
    <property type="entry name" value="ABC_transpr_TagH-like"/>
</dbReference>
<evidence type="ECO:0000256" key="4">
    <source>
        <dbReference type="ARBA" id="ARBA00022840"/>
    </source>
</evidence>
<name>A1T078_PSYIN</name>
<gene>
    <name evidence="6" type="ordered locus">Ping_3460</name>
</gene>
<dbReference type="GO" id="GO:0016020">
    <property type="term" value="C:membrane"/>
    <property type="evidence" value="ECO:0007669"/>
    <property type="project" value="InterPro"/>
</dbReference>
<dbReference type="OrthoDB" id="9778870at2"/>
<dbReference type="SMART" id="SM00382">
    <property type="entry name" value="AAA"/>
    <property type="match status" value="1"/>
</dbReference>
<accession>A1T078</accession>
<dbReference type="Pfam" id="PF00005">
    <property type="entry name" value="ABC_tran"/>
    <property type="match status" value="1"/>
</dbReference>
<dbReference type="InterPro" id="IPR029439">
    <property type="entry name" value="Wzt_C"/>
</dbReference>
<keyword evidence="2" id="KW-0813">Transport</keyword>
<feature type="domain" description="ABC transporter" evidence="5">
    <location>
        <begin position="25"/>
        <end position="247"/>
    </location>
</feature>
<evidence type="ECO:0000256" key="1">
    <source>
        <dbReference type="ARBA" id="ARBA00005417"/>
    </source>
</evidence>
<dbReference type="GO" id="GO:0005524">
    <property type="term" value="F:ATP binding"/>
    <property type="evidence" value="ECO:0007669"/>
    <property type="project" value="UniProtKB-KW"/>
</dbReference>
<sequence length="440" mass="49399">MYCNETILSVDNVSKCFEMYKKPSHRLLQMFLRRKKLYKEFWALKNISFSVSRGESLGIIGRNGAGKSTLLQIICDTLTPTTGEIKVNGRVAALLELGAGFNPEFTGKDNVYLCASLYGMSNDEIDEQYENIIQFADIGEFINQVVKTYSSGMYVRLAFAVIAHVNADMLIIDEALAVGDALFTQKCMRFLREFKKTGVLLFVSHDTSAVTNLCDKAVWLKNGQLESFGSAKDVSEQYMAFLYQSKISSKDKEPKKVLKQNKAFKDFRLDFINSTNIRNDIKVIQFDELNVKSFGHDGANFTDVYITDTDNNPLSWFVGGEDVRLKLVVDVLSELKNPIIGFTVKDKLGQPIFGDNTYISTLNHNFLCDANNVLNVEFSFLMPILMNGDYSLSVAIADGDQESHVQHQWINDALVFRSMSTSASTGLVGIPMKDIKFTVK</sequence>
<dbReference type="GO" id="GO:0016887">
    <property type="term" value="F:ATP hydrolysis activity"/>
    <property type="evidence" value="ECO:0007669"/>
    <property type="project" value="InterPro"/>
</dbReference>
<dbReference type="InterPro" id="IPR003593">
    <property type="entry name" value="AAA+_ATPase"/>
</dbReference>
<organism evidence="6 7">
    <name type="scientific">Psychromonas ingrahamii (strain DSM 17664 / CCUG 51855 / 37)</name>
    <dbReference type="NCBI Taxonomy" id="357804"/>
    <lineage>
        <taxon>Bacteria</taxon>
        <taxon>Pseudomonadati</taxon>
        <taxon>Pseudomonadota</taxon>
        <taxon>Gammaproteobacteria</taxon>
        <taxon>Alteromonadales</taxon>
        <taxon>Psychromonadaceae</taxon>
        <taxon>Psychromonas</taxon>
    </lineage>
</organism>
<dbReference type="AlphaFoldDB" id="A1T078"/>
<dbReference type="CDD" id="cd10147">
    <property type="entry name" value="Wzt_C-like"/>
    <property type="match status" value="1"/>
</dbReference>
<dbReference type="Gene3D" id="2.70.50.60">
    <property type="entry name" value="abc- transporter (atp binding component) like domain"/>
    <property type="match status" value="1"/>
</dbReference>
<protein>
    <submittedName>
        <fullName evidence="6">ABC transporter ATP-binding protein</fullName>
    </submittedName>
</protein>
<dbReference type="InterPro" id="IPR050683">
    <property type="entry name" value="Bact_Polysacc_Export_ATP-bd"/>
</dbReference>
<evidence type="ECO:0000256" key="3">
    <source>
        <dbReference type="ARBA" id="ARBA00022741"/>
    </source>
</evidence>
<comment type="similarity">
    <text evidence="1">Belongs to the ABC transporter superfamily.</text>
</comment>
<dbReference type="EMBL" id="CP000510">
    <property type="protein sequence ID" value="ABM05143.1"/>
    <property type="molecule type" value="Genomic_DNA"/>
</dbReference>
<dbReference type="CDD" id="cd03220">
    <property type="entry name" value="ABC_KpsT_Wzt"/>
    <property type="match status" value="1"/>
</dbReference>
<proteinExistence type="inferred from homology"/>
<dbReference type="Gene3D" id="3.40.50.300">
    <property type="entry name" value="P-loop containing nucleotide triphosphate hydrolases"/>
    <property type="match status" value="1"/>
</dbReference>
<dbReference type="HOGENOM" id="CLU_000604_101_1_6"/>
<dbReference type="Proteomes" id="UP000000639">
    <property type="component" value="Chromosome"/>
</dbReference>
<dbReference type="GO" id="GO:0140359">
    <property type="term" value="F:ABC-type transporter activity"/>
    <property type="evidence" value="ECO:0007669"/>
    <property type="project" value="InterPro"/>
</dbReference>